<protein>
    <submittedName>
        <fullName evidence="1">Uncharacterized protein</fullName>
    </submittedName>
</protein>
<organism evidence="1 2">
    <name type="scientific">Portunus trituberculatus</name>
    <name type="common">Swimming crab</name>
    <name type="synonym">Neptunus trituberculatus</name>
    <dbReference type="NCBI Taxonomy" id="210409"/>
    <lineage>
        <taxon>Eukaryota</taxon>
        <taxon>Metazoa</taxon>
        <taxon>Ecdysozoa</taxon>
        <taxon>Arthropoda</taxon>
        <taxon>Crustacea</taxon>
        <taxon>Multicrustacea</taxon>
        <taxon>Malacostraca</taxon>
        <taxon>Eumalacostraca</taxon>
        <taxon>Eucarida</taxon>
        <taxon>Decapoda</taxon>
        <taxon>Pleocyemata</taxon>
        <taxon>Brachyura</taxon>
        <taxon>Eubrachyura</taxon>
        <taxon>Portunoidea</taxon>
        <taxon>Portunidae</taxon>
        <taxon>Portuninae</taxon>
        <taxon>Portunus</taxon>
    </lineage>
</organism>
<gene>
    <name evidence="1" type="ORF">E2C01_072833</name>
</gene>
<proteinExistence type="predicted"/>
<reference evidence="1 2" key="1">
    <citation type="submission" date="2019-05" db="EMBL/GenBank/DDBJ databases">
        <title>Another draft genome of Portunus trituberculatus and its Hox gene families provides insights of decapod evolution.</title>
        <authorList>
            <person name="Jeong J.-H."/>
            <person name="Song I."/>
            <person name="Kim S."/>
            <person name="Choi T."/>
            <person name="Kim D."/>
            <person name="Ryu S."/>
            <person name="Kim W."/>
        </authorList>
    </citation>
    <scope>NUCLEOTIDE SEQUENCE [LARGE SCALE GENOMIC DNA]</scope>
    <source>
        <tissue evidence="1">Muscle</tissue>
    </source>
</reference>
<evidence type="ECO:0000313" key="2">
    <source>
        <dbReference type="Proteomes" id="UP000324222"/>
    </source>
</evidence>
<dbReference type="AlphaFoldDB" id="A0A5B7I8Y2"/>
<dbReference type="Proteomes" id="UP000324222">
    <property type="component" value="Unassembled WGS sequence"/>
</dbReference>
<keyword evidence="2" id="KW-1185">Reference proteome</keyword>
<sequence length="129" mass="14540">MPPGNIGKVLREEVGVSPRVSHRSPSRQQNWWGRSRILPSNSPDFVKDIRKRSVGINGRHISFPRALCLFQNAAGRARQRRKASRHCGSPRCRRRREKAARFSCTAAVHAAFHQGTGRLVKRPNVLGIV</sequence>
<accession>A0A5B7I8Y2</accession>
<name>A0A5B7I8Y2_PORTR</name>
<dbReference type="EMBL" id="VSRR010048181">
    <property type="protein sequence ID" value="MPC78349.1"/>
    <property type="molecule type" value="Genomic_DNA"/>
</dbReference>
<evidence type="ECO:0000313" key="1">
    <source>
        <dbReference type="EMBL" id="MPC78349.1"/>
    </source>
</evidence>
<comment type="caution">
    <text evidence="1">The sequence shown here is derived from an EMBL/GenBank/DDBJ whole genome shotgun (WGS) entry which is preliminary data.</text>
</comment>